<dbReference type="InterPro" id="IPR007052">
    <property type="entry name" value="CS_dom"/>
</dbReference>
<dbReference type="EMBL" id="GIBP01010117">
    <property type="protein sequence ID" value="NDV39086.1"/>
    <property type="molecule type" value="Transcribed_RNA"/>
</dbReference>
<organism evidence="4">
    <name type="scientific">Arcella intermedia</name>
    <dbReference type="NCBI Taxonomy" id="1963864"/>
    <lineage>
        <taxon>Eukaryota</taxon>
        <taxon>Amoebozoa</taxon>
        <taxon>Tubulinea</taxon>
        <taxon>Elardia</taxon>
        <taxon>Arcellinida</taxon>
        <taxon>Sphaerothecina</taxon>
        <taxon>Arcellidae</taxon>
        <taxon>Arcella</taxon>
    </lineage>
</organism>
<evidence type="ECO:0000256" key="2">
    <source>
        <dbReference type="ARBA" id="ARBA00022490"/>
    </source>
</evidence>
<dbReference type="GO" id="GO:0051082">
    <property type="term" value="F:unfolded protein binding"/>
    <property type="evidence" value="ECO:0007669"/>
    <property type="project" value="TreeGrafter"/>
</dbReference>
<dbReference type="SUPFAM" id="SSF49764">
    <property type="entry name" value="HSP20-like chaperones"/>
    <property type="match status" value="1"/>
</dbReference>
<reference evidence="4" key="1">
    <citation type="journal article" date="2020" name="J. Eukaryot. Microbiol.">
        <title>De novo Sequencing, Assembly and Annotation of the Transcriptome for the Free-Living Testate Amoeba Arcella intermedia.</title>
        <authorList>
            <person name="Ribeiro G.M."/>
            <person name="Porfirio-Sousa A.L."/>
            <person name="Maurer-Alcala X.X."/>
            <person name="Katz L.A."/>
            <person name="Lahr D.J.G."/>
        </authorList>
    </citation>
    <scope>NUCLEOTIDE SEQUENCE</scope>
</reference>
<keyword evidence="2" id="KW-0963">Cytoplasm</keyword>
<dbReference type="InterPro" id="IPR008978">
    <property type="entry name" value="HSP20-like_chaperone"/>
</dbReference>
<dbReference type="Gene3D" id="2.60.40.790">
    <property type="match status" value="1"/>
</dbReference>
<proteinExistence type="predicted"/>
<dbReference type="AlphaFoldDB" id="A0A6B2LPX8"/>
<evidence type="ECO:0000256" key="1">
    <source>
        <dbReference type="ARBA" id="ARBA00004496"/>
    </source>
</evidence>
<dbReference type="GO" id="GO:0005737">
    <property type="term" value="C:cytoplasm"/>
    <property type="evidence" value="ECO:0007669"/>
    <property type="project" value="UniProtKB-SubCell"/>
</dbReference>
<name>A0A6B2LPX8_9EUKA</name>
<comment type="subcellular location">
    <subcellularLocation>
        <location evidence="1">Cytoplasm</location>
    </subcellularLocation>
</comment>
<dbReference type="InterPro" id="IPR037898">
    <property type="entry name" value="NudC_fam"/>
</dbReference>
<evidence type="ECO:0000259" key="3">
    <source>
        <dbReference type="PROSITE" id="PS51203"/>
    </source>
</evidence>
<dbReference type="PROSITE" id="PS51203">
    <property type="entry name" value="CS"/>
    <property type="match status" value="1"/>
</dbReference>
<dbReference type="Pfam" id="PF04969">
    <property type="entry name" value="CS"/>
    <property type="match status" value="1"/>
</dbReference>
<feature type="domain" description="CS" evidence="3">
    <location>
        <begin position="1"/>
        <end position="74"/>
    </location>
</feature>
<dbReference type="PANTHER" id="PTHR12356">
    <property type="entry name" value="NUCLEAR MOVEMENT PROTEIN NUDC"/>
    <property type="match status" value="1"/>
</dbReference>
<accession>A0A6B2LPX8</accession>
<dbReference type="CDD" id="cd06467">
    <property type="entry name" value="p23_NUDC_like"/>
    <property type="match status" value="1"/>
</dbReference>
<dbReference type="GO" id="GO:0006457">
    <property type="term" value="P:protein folding"/>
    <property type="evidence" value="ECO:0007669"/>
    <property type="project" value="TreeGrafter"/>
</dbReference>
<dbReference type="PANTHER" id="PTHR12356:SF3">
    <property type="entry name" value="NUCLEAR MIGRATION PROTEIN NUDC"/>
    <property type="match status" value="1"/>
</dbReference>
<protein>
    <recommendedName>
        <fullName evidence="3">CS domain-containing protein</fullName>
    </recommendedName>
</protein>
<evidence type="ECO:0000313" key="4">
    <source>
        <dbReference type="EMBL" id="NDV39086.1"/>
    </source>
</evidence>
<sequence length="118" mass="13720">MDQRVRARDLEILFGRTTLSIKLKNSNSILLKGELHKAVKADECMWHLNDGTEIVLEIQKADTTDFEHKWSCLLKGDPEIDIHKLNIEDNLSDYDPEARYEITKMMQKDLDSGKKIFD</sequence>